<reference evidence="1 2" key="1">
    <citation type="submission" date="2015-01" db="EMBL/GenBank/DDBJ databases">
        <title>Draft genome of the acidophilic iron oxidizer Ferrimicrobium acidiphilum strain T23.</title>
        <authorList>
            <person name="Poehlein A."/>
            <person name="Eisen S."/>
            <person name="Schloemann M."/>
            <person name="Johnson B.D."/>
            <person name="Daniel R."/>
            <person name="Muehling M."/>
        </authorList>
    </citation>
    <scope>NUCLEOTIDE SEQUENCE [LARGE SCALE GENOMIC DNA]</scope>
    <source>
        <strain evidence="1 2">T23</strain>
    </source>
</reference>
<evidence type="ECO:0000313" key="1">
    <source>
        <dbReference type="EMBL" id="KJE76472.1"/>
    </source>
</evidence>
<name>A0A0D8FW42_9ACTN</name>
<dbReference type="EMBL" id="JXUW01000016">
    <property type="protein sequence ID" value="KJE76472.1"/>
    <property type="molecule type" value="Genomic_DNA"/>
</dbReference>
<sequence length="58" mass="6307">MALEITDPELVNRINGEVPFHQVIALPSMAIRPRRDGLGSTASPLDAELIHDAAHRGH</sequence>
<keyword evidence="2" id="KW-1185">Reference proteome</keyword>
<accession>A0A0D8FW42</accession>
<comment type="caution">
    <text evidence="1">The sequence shown here is derived from an EMBL/GenBank/DDBJ whole genome shotgun (WGS) entry which is preliminary data.</text>
</comment>
<dbReference type="Proteomes" id="UP000032336">
    <property type="component" value="Unassembled WGS sequence"/>
</dbReference>
<dbReference type="AntiFam" id="ANF00009">
    <property type="entry name" value="Shadow ORF (opposite transposase protein)"/>
</dbReference>
<protein>
    <submittedName>
        <fullName evidence="1">Uncharacterized protein</fullName>
    </submittedName>
</protein>
<proteinExistence type="predicted"/>
<organism evidence="1 2">
    <name type="scientific">Ferrimicrobium acidiphilum DSM 19497</name>
    <dbReference type="NCBI Taxonomy" id="1121877"/>
    <lineage>
        <taxon>Bacteria</taxon>
        <taxon>Bacillati</taxon>
        <taxon>Actinomycetota</taxon>
        <taxon>Acidimicrobiia</taxon>
        <taxon>Acidimicrobiales</taxon>
        <taxon>Acidimicrobiaceae</taxon>
        <taxon>Ferrimicrobium</taxon>
    </lineage>
</organism>
<evidence type="ECO:0000313" key="2">
    <source>
        <dbReference type="Proteomes" id="UP000032336"/>
    </source>
</evidence>
<gene>
    <name evidence="1" type="ORF">FEAC_18340</name>
</gene>
<dbReference type="AlphaFoldDB" id="A0A0D8FW42"/>